<dbReference type="RefSeq" id="XP_003682627.1">
    <property type="nucleotide sequence ID" value="XM_003682579.1"/>
</dbReference>
<reference evidence="1 2" key="1">
    <citation type="journal article" date="2011" name="Proc. Natl. Acad. Sci. U.S.A.">
        <title>Evolutionary erosion of yeast sex chromosomes by mating-type switching accidents.</title>
        <authorList>
            <person name="Gordon J.L."/>
            <person name="Armisen D."/>
            <person name="Proux-Wera E."/>
            <person name="Oheigeartaigh S.S."/>
            <person name="Byrne K.P."/>
            <person name="Wolfe K.H."/>
        </authorList>
    </citation>
    <scope>NUCLEOTIDE SEQUENCE [LARGE SCALE GENOMIC DNA]</scope>
    <source>
        <strain evidence="2">ATCC 10662 / CBS 1146 / NBRC 0425 / NCYC 2629 / NRRL Y-866</strain>
    </source>
</reference>
<name>G8ZYE1_TORDE</name>
<dbReference type="FunCoup" id="G8ZYE1">
    <property type="interactions" value="33"/>
</dbReference>
<protein>
    <recommendedName>
        <fullName evidence="3">Ceramide synthase subunit LIP1</fullName>
    </recommendedName>
</protein>
<dbReference type="HOGENOM" id="CLU_1759093_0_0_1"/>
<dbReference type="InParanoid" id="G8ZYE1"/>
<dbReference type="GO" id="GO:0046513">
    <property type="term" value="P:ceramide biosynthetic process"/>
    <property type="evidence" value="ECO:0007669"/>
    <property type="project" value="EnsemblFungi"/>
</dbReference>
<dbReference type="GO" id="GO:0061576">
    <property type="term" value="C:acyl-CoA ceramide synthase complex"/>
    <property type="evidence" value="ECO:0007669"/>
    <property type="project" value="EnsemblFungi"/>
</dbReference>
<gene>
    <name evidence="1" type="primary">TDEL0G00490</name>
    <name evidence="1" type="ORF">TDEL_0G00490</name>
</gene>
<dbReference type="eggNOG" id="ENOG502S1YW">
    <property type="taxonomic scope" value="Eukaryota"/>
</dbReference>
<dbReference type="EMBL" id="HE616748">
    <property type="protein sequence ID" value="CCE93416.1"/>
    <property type="molecule type" value="Genomic_DNA"/>
</dbReference>
<proteinExistence type="predicted"/>
<accession>G8ZYE1</accession>
<sequence length="141" mass="16217">MARRKAQINNLFICTVICLSIIAAVEYFKYGTRINYEWFHCTPVVEKIGTPESSVIMLSSRGGPSCDKRGEFKTIVKRISRDFEPNNEHLSFCIKENLEVPPVHYPIHENKGLPGYIAYAGYDKDYSLVKEMCADTQIYHF</sequence>
<evidence type="ECO:0000313" key="2">
    <source>
        <dbReference type="Proteomes" id="UP000005627"/>
    </source>
</evidence>
<keyword evidence="2" id="KW-1185">Reference proteome</keyword>
<dbReference type="GO" id="GO:0005789">
    <property type="term" value="C:endoplasmic reticulum membrane"/>
    <property type="evidence" value="ECO:0007669"/>
    <property type="project" value="EnsemblFungi"/>
</dbReference>
<evidence type="ECO:0008006" key="3">
    <source>
        <dbReference type="Google" id="ProtNLM"/>
    </source>
</evidence>
<dbReference type="OrthoDB" id="3979149at2759"/>
<dbReference type="AlphaFoldDB" id="G8ZYE1"/>
<evidence type="ECO:0000313" key="1">
    <source>
        <dbReference type="EMBL" id="CCE93416.1"/>
    </source>
</evidence>
<dbReference type="GeneID" id="11504395"/>
<dbReference type="KEGG" id="tdl:TDEL_0G00490"/>
<organism evidence="1 2">
    <name type="scientific">Torulaspora delbrueckii</name>
    <name type="common">Yeast</name>
    <name type="synonym">Candida colliculosa</name>
    <dbReference type="NCBI Taxonomy" id="4950"/>
    <lineage>
        <taxon>Eukaryota</taxon>
        <taxon>Fungi</taxon>
        <taxon>Dikarya</taxon>
        <taxon>Ascomycota</taxon>
        <taxon>Saccharomycotina</taxon>
        <taxon>Saccharomycetes</taxon>
        <taxon>Saccharomycetales</taxon>
        <taxon>Saccharomycetaceae</taxon>
        <taxon>Torulaspora</taxon>
    </lineage>
</organism>
<dbReference type="Proteomes" id="UP000005627">
    <property type="component" value="Chromosome 7"/>
</dbReference>
<dbReference type="GO" id="GO:0050291">
    <property type="term" value="F:sphingosine N-acyltransferase activity"/>
    <property type="evidence" value="ECO:0007669"/>
    <property type="project" value="EnsemblFungi"/>
</dbReference>